<evidence type="ECO:0000256" key="9">
    <source>
        <dbReference type="ARBA" id="ARBA00023024"/>
    </source>
</evidence>
<dbReference type="InterPro" id="IPR029070">
    <property type="entry name" value="Chitinase_insertion_sf"/>
</dbReference>
<dbReference type="Gene3D" id="3.10.50.10">
    <property type="match status" value="1"/>
</dbReference>
<dbReference type="GO" id="GO:0008843">
    <property type="term" value="F:endochitinase activity"/>
    <property type="evidence" value="ECO:0007669"/>
    <property type="project" value="UniProtKB-EC"/>
</dbReference>
<dbReference type="Gene3D" id="2.170.140.10">
    <property type="entry name" value="Chitin binding domain"/>
    <property type="match status" value="1"/>
</dbReference>
<dbReference type="GO" id="GO:0005576">
    <property type="term" value="C:extracellular region"/>
    <property type="evidence" value="ECO:0007669"/>
    <property type="project" value="UniProtKB-SubCell"/>
</dbReference>
<dbReference type="SUPFAM" id="SSF54556">
    <property type="entry name" value="Chitinase insertion domain"/>
    <property type="match status" value="1"/>
</dbReference>
<dbReference type="SMART" id="SM00636">
    <property type="entry name" value="Glyco_18"/>
    <property type="match status" value="1"/>
</dbReference>
<gene>
    <name evidence="16" type="primary">OVGP1</name>
</gene>
<comment type="similarity">
    <text evidence="3">Belongs to the glycosyl hydrolase 18 family. Chitinase class II subfamily.</text>
</comment>
<evidence type="ECO:0000313" key="16">
    <source>
        <dbReference type="Ensembl" id="ENSOABP00000073266.1"/>
    </source>
</evidence>
<dbReference type="Pfam" id="PF00704">
    <property type="entry name" value="Glyco_hydro_18"/>
    <property type="match status" value="1"/>
</dbReference>
<dbReference type="EC" id="3.2.1.14" evidence="4"/>
<keyword evidence="5" id="KW-0964">Secreted</keyword>
<evidence type="ECO:0000256" key="5">
    <source>
        <dbReference type="ARBA" id="ARBA00022525"/>
    </source>
</evidence>
<dbReference type="InterPro" id="IPR011583">
    <property type="entry name" value="Chitinase_II/V-like_cat"/>
</dbReference>
<dbReference type="InterPro" id="IPR017853">
    <property type="entry name" value="GH"/>
</dbReference>
<reference evidence="17" key="1">
    <citation type="submission" date="2020-03" db="EMBL/GenBank/DDBJ databases">
        <title>Evolution of repeat sequences and sex chromosomes of tilapia species revealed by chromosome-level genomes.</title>
        <authorList>
            <person name="Xu L."/>
            <person name="Tao W."/>
            <person name="Wang D."/>
            <person name="Zhou Q."/>
        </authorList>
    </citation>
    <scope>NUCLEOTIDE SEQUENCE [LARGE SCALE GENOMIC DNA]</scope>
    <source>
        <strain evidence="17">Israel</strain>
    </source>
</reference>
<dbReference type="FunFam" id="2.170.140.10:FF:000001">
    <property type="entry name" value="Acidic mammalian chitinase"/>
    <property type="match status" value="1"/>
</dbReference>
<dbReference type="InterPro" id="IPR002557">
    <property type="entry name" value="Chitin-bd_dom"/>
</dbReference>
<evidence type="ECO:0000256" key="1">
    <source>
        <dbReference type="ARBA" id="ARBA00000822"/>
    </source>
</evidence>
<dbReference type="Pfam" id="PF01607">
    <property type="entry name" value="CBM_14"/>
    <property type="match status" value="1"/>
</dbReference>
<evidence type="ECO:0000256" key="8">
    <source>
        <dbReference type="ARBA" id="ARBA00022801"/>
    </source>
</evidence>
<feature type="chain" id="PRO_5044201515" description="chitinase" evidence="14">
    <location>
        <begin position="22"/>
        <end position="462"/>
    </location>
</feature>
<dbReference type="CDD" id="cd02872">
    <property type="entry name" value="GH18_chitolectin_chitotriosidase"/>
    <property type="match status" value="1"/>
</dbReference>
<comment type="catalytic activity">
    <reaction evidence="1">
        <text>Random endo-hydrolysis of N-acetyl-beta-D-glucosaminide (1-&gt;4)-beta-linkages in chitin and chitodextrins.</text>
        <dbReference type="EC" id="3.2.1.14"/>
    </reaction>
</comment>
<keyword evidence="8" id="KW-0378">Hydrolase</keyword>
<dbReference type="PANTHER" id="PTHR11177:SF248">
    <property type="entry name" value="CHITOTRIOSIDASE-1"/>
    <property type="match status" value="1"/>
</dbReference>
<dbReference type="GO" id="GO:0006032">
    <property type="term" value="P:chitin catabolic process"/>
    <property type="evidence" value="ECO:0007669"/>
    <property type="project" value="UniProtKB-KW"/>
</dbReference>
<keyword evidence="7 14" id="KW-0732">Signal</keyword>
<evidence type="ECO:0000256" key="11">
    <source>
        <dbReference type="ARBA" id="ARBA00023277"/>
    </source>
</evidence>
<organism evidence="16 17">
    <name type="scientific">Oreochromis aureus</name>
    <name type="common">Israeli tilapia</name>
    <name type="synonym">Chromis aureus</name>
    <dbReference type="NCBI Taxonomy" id="47969"/>
    <lineage>
        <taxon>Eukaryota</taxon>
        <taxon>Metazoa</taxon>
        <taxon>Chordata</taxon>
        <taxon>Craniata</taxon>
        <taxon>Vertebrata</taxon>
        <taxon>Euteleostomi</taxon>
        <taxon>Actinopterygii</taxon>
        <taxon>Neopterygii</taxon>
        <taxon>Teleostei</taxon>
        <taxon>Neoteleostei</taxon>
        <taxon>Acanthomorphata</taxon>
        <taxon>Ovalentaria</taxon>
        <taxon>Cichlomorphae</taxon>
        <taxon>Cichliformes</taxon>
        <taxon>Cichlidae</taxon>
        <taxon>African cichlids</taxon>
        <taxon>Pseudocrenilabrinae</taxon>
        <taxon>Oreochromini</taxon>
        <taxon>Oreochromis</taxon>
    </lineage>
</organism>
<keyword evidence="9" id="KW-0146">Chitin degradation</keyword>
<evidence type="ECO:0000256" key="7">
    <source>
        <dbReference type="ARBA" id="ARBA00022729"/>
    </source>
</evidence>
<dbReference type="FunFam" id="3.20.20.80:FF:000081">
    <property type="entry name" value="Chitinase 1"/>
    <property type="match status" value="1"/>
</dbReference>
<dbReference type="GO" id="GO:0000272">
    <property type="term" value="P:polysaccharide catabolic process"/>
    <property type="evidence" value="ECO:0007669"/>
    <property type="project" value="UniProtKB-KW"/>
</dbReference>
<evidence type="ECO:0000256" key="14">
    <source>
        <dbReference type="SAM" id="SignalP"/>
    </source>
</evidence>
<dbReference type="Gene3D" id="3.20.20.80">
    <property type="entry name" value="Glycosidases"/>
    <property type="match status" value="1"/>
</dbReference>
<dbReference type="PROSITE" id="PS51910">
    <property type="entry name" value="GH18_2"/>
    <property type="match status" value="1"/>
</dbReference>
<dbReference type="SMART" id="SM00494">
    <property type="entry name" value="ChtBD2"/>
    <property type="match status" value="1"/>
</dbReference>
<name>A0AAZ1XXX7_OREAU</name>
<dbReference type="PANTHER" id="PTHR11177">
    <property type="entry name" value="CHITINASE"/>
    <property type="match status" value="1"/>
</dbReference>
<dbReference type="Ensembl" id="ENSOABT00000072109.1">
    <property type="protein sequence ID" value="ENSOABP00000073266.1"/>
    <property type="gene ID" value="ENSOABG00000018347.2"/>
</dbReference>
<reference evidence="16" key="2">
    <citation type="submission" date="2025-08" db="UniProtKB">
        <authorList>
            <consortium name="Ensembl"/>
        </authorList>
    </citation>
    <scope>IDENTIFICATION</scope>
</reference>
<evidence type="ECO:0000256" key="2">
    <source>
        <dbReference type="ARBA" id="ARBA00004613"/>
    </source>
</evidence>
<evidence type="ECO:0000256" key="3">
    <source>
        <dbReference type="ARBA" id="ARBA00009121"/>
    </source>
</evidence>
<evidence type="ECO:0000256" key="13">
    <source>
        <dbReference type="ARBA" id="ARBA00023326"/>
    </source>
</evidence>
<protein>
    <recommendedName>
        <fullName evidence="4">chitinase</fullName>
        <ecNumber evidence="4">3.2.1.14</ecNumber>
    </recommendedName>
</protein>
<evidence type="ECO:0000256" key="6">
    <source>
        <dbReference type="ARBA" id="ARBA00022669"/>
    </source>
</evidence>
<dbReference type="FunFam" id="3.20.20.80:FF:000439">
    <property type="entry name" value="Chitinase, acidic.3"/>
    <property type="match status" value="1"/>
</dbReference>
<keyword evidence="12" id="KW-0326">Glycosidase</keyword>
<comment type="subcellular location">
    <subcellularLocation>
        <location evidence="2">Secreted</location>
    </subcellularLocation>
</comment>
<feature type="signal peptide" evidence="14">
    <location>
        <begin position="1"/>
        <end position="21"/>
    </location>
</feature>
<keyword evidence="11" id="KW-0119">Carbohydrate metabolism</keyword>
<dbReference type="FunFam" id="3.10.50.10:FF:000001">
    <property type="entry name" value="Chitinase 3-like 1"/>
    <property type="match status" value="1"/>
</dbReference>
<evidence type="ECO:0000256" key="12">
    <source>
        <dbReference type="ARBA" id="ARBA00023295"/>
    </source>
</evidence>
<dbReference type="SUPFAM" id="SSF51445">
    <property type="entry name" value="(Trans)glycosidases"/>
    <property type="match status" value="1"/>
</dbReference>
<evidence type="ECO:0000313" key="17">
    <source>
        <dbReference type="Proteomes" id="UP000472276"/>
    </source>
</evidence>
<dbReference type="GO" id="GO:0008061">
    <property type="term" value="F:chitin binding"/>
    <property type="evidence" value="ECO:0007669"/>
    <property type="project" value="UniProtKB-KW"/>
</dbReference>
<keyword evidence="13" id="KW-0624">Polysaccharide degradation</keyword>
<keyword evidence="10" id="KW-1015">Disulfide bond</keyword>
<keyword evidence="17" id="KW-1185">Reference proteome</keyword>
<sequence>NNQYICFSGLSLLILSSTKLACYFTNWSQYRPGAGRYIPENVDPNLCTHLIYAFSVISPSNEITMYEWNDDVLYRSFNALKNRNPQLKTLLAVGGWNFGTAQFTIMASTPASRQTFIQSCIRFLRLHGFDGLDLDWEYPGARGSPPEDKKRYTVLLQELLAAFEKEATETKQPRLLLTAAVAGGKGNIDNGYEIADVSKFLDFINVMTYDYHGAWDPFTGHNSPLYRSSVDQGDNIYYNVVNIEGPGSSCEKLLVGFPTYGRTFTTSTAANGLGATATGPASAGPYTREAGFWSYYEICTFIQTGSIKWIDEQKVPYAIKGNEWVGFDNRQSYEIKAQYVKDNRFGGAFVWSLDLDDFAGQFCGQGHYPLISYLRTLLNSATTTTATTTTTTTTTTATTAKTTSSPVSGSGFCAGKPDGLYVNDEDPHTFYQCVHGHAYIQPCPNNLVYSDHCNSWLKHQTQ</sequence>
<dbReference type="InterPro" id="IPR036508">
    <property type="entry name" value="Chitin-bd_dom_sf"/>
</dbReference>
<reference evidence="16" key="3">
    <citation type="submission" date="2025-09" db="UniProtKB">
        <authorList>
            <consortium name="Ensembl"/>
        </authorList>
    </citation>
    <scope>IDENTIFICATION</scope>
</reference>
<keyword evidence="6" id="KW-0147">Chitin-binding</keyword>
<dbReference type="AlphaFoldDB" id="A0AAZ1XXX7"/>
<feature type="domain" description="GH18" evidence="15">
    <location>
        <begin position="18"/>
        <end position="381"/>
    </location>
</feature>
<evidence type="ECO:0000259" key="15">
    <source>
        <dbReference type="PROSITE" id="PS51910"/>
    </source>
</evidence>
<evidence type="ECO:0000256" key="4">
    <source>
        <dbReference type="ARBA" id="ARBA00012729"/>
    </source>
</evidence>
<dbReference type="InterPro" id="IPR001579">
    <property type="entry name" value="Glyco_hydro_18_chit_AS"/>
</dbReference>
<dbReference type="InterPro" id="IPR050314">
    <property type="entry name" value="Glycosyl_Hydrlase_18"/>
</dbReference>
<evidence type="ECO:0000256" key="10">
    <source>
        <dbReference type="ARBA" id="ARBA00023157"/>
    </source>
</evidence>
<accession>A0AAZ1XXX7</accession>
<dbReference type="PROSITE" id="PS01095">
    <property type="entry name" value="GH18_1"/>
    <property type="match status" value="1"/>
</dbReference>
<proteinExistence type="inferred from homology"/>
<dbReference type="SUPFAM" id="SSF57625">
    <property type="entry name" value="Invertebrate chitin-binding proteins"/>
    <property type="match status" value="1"/>
</dbReference>
<dbReference type="Proteomes" id="UP000472276">
    <property type="component" value="Unassembled WGS sequence"/>
</dbReference>
<dbReference type="InterPro" id="IPR001223">
    <property type="entry name" value="Glyco_hydro18_cat"/>
</dbReference>